<protein>
    <recommendedName>
        <fullName evidence="5">Glycosyltransferase family 4 protein</fullName>
    </recommendedName>
</protein>
<comment type="caution">
    <text evidence="3">The sequence shown here is derived from an EMBL/GenBank/DDBJ whole genome shotgun (WGS) entry which is preliminary data.</text>
</comment>
<organism evidence="3 4">
    <name type="scientific">Lamprobacter modestohalophilus</name>
    <dbReference type="NCBI Taxonomy" id="1064514"/>
    <lineage>
        <taxon>Bacteria</taxon>
        <taxon>Pseudomonadati</taxon>
        <taxon>Pseudomonadota</taxon>
        <taxon>Gammaproteobacteria</taxon>
        <taxon>Chromatiales</taxon>
        <taxon>Chromatiaceae</taxon>
        <taxon>Lamprobacter</taxon>
    </lineage>
</organism>
<accession>A0A9X1B5N3</accession>
<dbReference type="PANTHER" id="PTHR12526">
    <property type="entry name" value="GLYCOSYLTRANSFERASE"/>
    <property type="match status" value="1"/>
</dbReference>
<dbReference type="RefSeq" id="WP_200247801.1">
    <property type="nucleotide sequence ID" value="NZ_NRRY01000044.1"/>
</dbReference>
<keyword evidence="4" id="KW-1185">Reference proteome</keyword>
<feature type="domain" description="Glycosyltransferase subfamily 4-like N-terminal" evidence="2">
    <location>
        <begin position="17"/>
        <end position="243"/>
    </location>
</feature>
<dbReference type="InterPro" id="IPR028098">
    <property type="entry name" value="Glyco_trans_4-like_N"/>
</dbReference>
<dbReference type="Pfam" id="PF00534">
    <property type="entry name" value="Glycos_transf_1"/>
    <property type="match status" value="1"/>
</dbReference>
<dbReference type="GO" id="GO:0016757">
    <property type="term" value="F:glycosyltransferase activity"/>
    <property type="evidence" value="ECO:0007669"/>
    <property type="project" value="InterPro"/>
</dbReference>
<evidence type="ECO:0000313" key="4">
    <source>
        <dbReference type="Proteomes" id="UP001138768"/>
    </source>
</evidence>
<dbReference type="Pfam" id="PF13579">
    <property type="entry name" value="Glyco_trans_4_4"/>
    <property type="match status" value="1"/>
</dbReference>
<evidence type="ECO:0008006" key="5">
    <source>
        <dbReference type="Google" id="ProtNLM"/>
    </source>
</evidence>
<dbReference type="SUPFAM" id="SSF53756">
    <property type="entry name" value="UDP-Glycosyltransferase/glycogen phosphorylase"/>
    <property type="match status" value="1"/>
</dbReference>
<proteinExistence type="predicted"/>
<gene>
    <name evidence="3" type="ORF">CKO42_19760</name>
</gene>
<evidence type="ECO:0000259" key="2">
    <source>
        <dbReference type="Pfam" id="PF13579"/>
    </source>
</evidence>
<dbReference type="EMBL" id="NRRY01000044">
    <property type="protein sequence ID" value="MBK1620623.1"/>
    <property type="molecule type" value="Genomic_DNA"/>
</dbReference>
<dbReference type="AlphaFoldDB" id="A0A9X1B5N3"/>
<feature type="domain" description="Glycosyl transferase family 1" evidence="1">
    <location>
        <begin position="261"/>
        <end position="417"/>
    </location>
</feature>
<dbReference type="Proteomes" id="UP001138768">
    <property type="component" value="Unassembled WGS sequence"/>
</dbReference>
<dbReference type="InterPro" id="IPR001296">
    <property type="entry name" value="Glyco_trans_1"/>
</dbReference>
<dbReference type="GO" id="GO:1901135">
    <property type="term" value="P:carbohydrate derivative metabolic process"/>
    <property type="evidence" value="ECO:0007669"/>
    <property type="project" value="UniProtKB-ARBA"/>
</dbReference>
<dbReference type="PANTHER" id="PTHR12526:SF638">
    <property type="entry name" value="SPORE COAT PROTEIN SA"/>
    <property type="match status" value="1"/>
</dbReference>
<dbReference type="Gene3D" id="3.40.50.2000">
    <property type="entry name" value="Glycogen Phosphorylase B"/>
    <property type="match status" value="2"/>
</dbReference>
<sequence length="446" mass="48518">MITVIHLPVSYLPWTVGGKEIFTHSLAKAQASQVIEPTIAIHQDRNGTQSIGTHQYEGIPVEVMPSLMGTTTRRAVYGCLPDAAPGFEQLLQQKHPNIVHFQDFSVGANLLHMRAAKAAGCGIVLTYHSPGQVCTQRSLLYRGQSVCDGRLDEQRCTRCRLGVLGVPEWLVSGIGRIGSLGFPVDTKNRLGRAMTVRATVQLFQQAWEECISLVDRFTVHADWCAELLLTNGVPPEKLVMVRSGWHGTAAPVADQEGSRQSHGEPLRVAFVGRADPVKGLHVLIDAVRSLPQSLPIEVGFFGPYWSEAYGVGLARQVRGDGRFQTPEQLAPTDLMQRLAAYDVCVVPSLWLETGPLVVLEAFAAGLPVVGSRLGGIAELVSDGQDGLLFEPGNAAELATCLRHLADEPALLERLRSGIRQPRTMADVAREMADLYRELIDEGTQTA</sequence>
<name>A0A9X1B5N3_9GAMM</name>
<evidence type="ECO:0000313" key="3">
    <source>
        <dbReference type="EMBL" id="MBK1620623.1"/>
    </source>
</evidence>
<evidence type="ECO:0000259" key="1">
    <source>
        <dbReference type="Pfam" id="PF00534"/>
    </source>
</evidence>
<reference evidence="3 4" key="1">
    <citation type="journal article" date="2020" name="Microorganisms">
        <title>Osmotic Adaptation and Compatible Solute Biosynthesis of Phototrophic Bacteria as Revealed from Genome Analyses.</title>
        <authorList>
            <person name="Imhoff J.F."/>
            <person name="Rahn T."/>
            <person name="Kunzel S."/>
            <person name="Keller A."/>
            <person name="Neulinger S.C."/>
        </authorList>
    </citation>
    <scope>NUCLEOTIDE SEQUENCE [LARGE SCALE GENOMIC DNA]</scope>
    <source>
        <strain evidence="3 4">DSM 25653</strain>
    </source>
</reference>